<sequence>MNNNFYQNTIDNQSFTSTINYNIQNVFRSNDAISQSESEQEQYGVVNQLGGTFVNGRPLPIETRKRIIQLANIGTRPCDVSRKLKISHGCVSKILKRFNESGSILPGTIGGSKPRVATPKVVEYILYLKSSEPGIFAWEIRQQLVDKNICGEHNAPSVSSISRIIRSQPRRNERNLIFNETIAQ</sequence>
<name>A0AC35UHM8_9BILA</name>
<dbReference type="Proteomes" id="UP000095286">
    <property type="component" value="Unplaced"/>
</dbReference>
<proteinExistence type="predicted"/>
<evidence type="ECO:0000313" key="2">
    <source>
        <dbReference type="WBParaSite" id="RSKR_0001164600.1"/>
    </source>
</evidence>
<evidence type="ECO:0000313" key="1">
    <source>
        <dbReference type="Proteomes" id="UP000095286"/>
    </source>
</evidence>
<organism evidence="1 2">
    <name type="scientific">Rhabditophanes sp. KR3021</name>
    <dbReference type="NCBI Taxonomy" id="114890"/>
    <lineage>
        <taxon>Eukaryota</taxon>
        <taxon>Metazoa</taxon>
        <taxon>Ecdysozoa</taxon>
        <taxon>Nematoda</taxon>
        <taxon>Chromadorea</taxon>
        <taxon>Rhabditida</taxon>
        <taxon>Tylenchina</taxon>
        <taxon>Panagrolaimomorpha</taxon>
        <taxon>Strongyloidoidea</taxon>
        <taxon>Alloionematidae</taxon>
        <taxon>Rhabditophanes</taxon>
    </lineage>
</organism>
<protein>
    <submittedName>
        <fullName evidence="2">Paired domain-containing protein</fullName>
    </submittedName>
</protein>
<dbReference type="WBParaSite" id="RSKR_0001164600.1">
    <property type="protein sequence ID" value="RSKR_0001164600.1"/>
    <property type="gene ID" value="RSKR_0001164600"/>
</dbReference>
<accession>A0AC35UHM8</accession>
<reference evidence="2" key="1">
    <citation type="submission" date="2016-11" db="UniProtKB">
        <authorList>
            <consortium name="WormBaseParasite"/>
        </authorList>
    </citation>
    <scope>IDENTIFICATION</scope>
    <source>
        <strain evidence="2">KR3021</strain>
    </source>
</reference>